<feature type="domain" description="Polysaccharide export protein N-terminal" evidence="18">
    <location>
        <begin position="85"/>
        <end position="165"/>
    </location>
</feature>
<dbReference type="InterPro" id="IPR049712">
    <property type="entry name" value="Poly_export"/>
</dbReference>
<keyword evidence="15" id="KW-0175">Coiled coil</keyword>
<comment type="similarity">
    <text evidence="2">Belongs to the BexD/CtrA/VexA family.</text>
</comment>
<keyword evidence="3" id="KW-0813">Transport</keyword>
<evidence type="ECO:0000259" key="19">
    <source>
        <dbReference type="Pfam" id="PF10531"/>
    </source>
</evidence>
<dbReference type="InterPro" id="IPR003715">
    <property type="entry name" value="Poly_export_N"/>
</dbReference>
<sequence>MKTVCVFLIIFFLSCSLSAEEIQSKEEASVPQETGEILRIEREKESEEASTLERLFSARYRGVHLQQFGYEVFDVEEPVPPPVAPVDEDYLLGPGDQLILYLWGDSVEILELESTYVLEVDREGRVFTPYTGPLYVAGKRLKDLKEELTGLLSRKFRKFKVDLSLSKPRTFTVWVTGAVRKPGPVPAQGTFTLLDVLIMAGGVSKEGSLRSILLRRKGGSGEERRIIDLYDLLLHGRSPDVKVRDGDVIHVPPVGEAVGVAGAVKRPAIYELKGETSLAELLKMAGGTLPSAYSLGVKILRYEEDRVVVYESSLREEDLRRTVLRDGDLVVVEEVYSETVRGAVRLEGFVAYPGNYSLRNTKTLGDLLRKAGLLPDTNMHHAELIRREPPDYTPQVVHFSPLRVLEGSEDITLQDYDTVRLYPRWVNPPIQVSGEVESPAVVPYYEGITLLDVLRNVTLRGSPRELKVLIYRSVGNLPPRPPAEETNEDTDEEGTEEDHYETHGFAELIEDMTARELLDLKARLQEELDYLRTLREDASGDALSARVRELKIQLAQIERKLKGYGELSGVFASVYLFDLLTRGEGNVELQPGDRVVVKRTEATEKDKTVTILGEVRRPGIYRLEEDMTLYDLIVKAGGYTPRAYPKGLIFIRRSARKLQEEHLEAALAALEESLAGHEEGITLMGAAPEERQALELTLRKQRQLLNLIKTRAKLGLGRIALEVPERLEELKESTSNIPLEDGDYVYIPPRPSYVLVIGGVYNQISLPYVKGKPLSFYLEQVGGLTEEADLDNIYVIKANGRVISRRNYDRTLTFEWRESRLYFARDFLSMPLEEGDTVVVPTKLRVPTMWRPLVRDVVQIIFQAISTAVLARRL</sequence>
<keyword evidence="8" id="KW-0625">Polysaccharide transport</keyword>
<evidence type="ECO:0000313" key="21">
    <source>
        <dbReference type="EMBL" id="HHJ64761.1"/>
    </source>
</evidence>
<feature type="region of interest" description="Disordered" evidence="16">
    <location>
        <begin position="477"/>
        <end position="499"/>
    </location>
</feature>
<dbReference type="InterPro" id="IPR019554">
    <property type="entry name" value="Soluble_ligand-bd"/>
</dbReference>
<evidence type="ECO:0000256" key="6">
    <source>
        <dbReference type="ARBA" id="ARBA00022692"/>
    </source>
</evidence>
<feature type="domain" description="Soluble ligand binding" evidence="19">
    <location>
        <begin position="754"/>
        <end position="803"/>
    </location>
</feature>
<evidence type="ECO:0000256" key="7">
    <source>
        <dbReference type="ARBA" id="ARBA00022729"/>
    </source>
</evidence>
<keyword evidence="5" id="KW-0762">Sugar transport</keyword>
<name>A0A7C5QFF0_AQUAO</name>
<feature type="signal peptide" evidence="17">
    <location>
        <begin position="1"/>
        <end position="19"/>
    </location>
</feature>
<evidence type="ECO:0000256" key="17">
    <source>
        <dbReference type="SAM" id="SignalP"/>
    </source>
</evidence>
<evidence type="ECO:0000256" key="8">
    <source>
        <dbReference type="ARBA" id="ARBA00023047"/>
    </source>
</evidence>
<feature type="coiled-coil region" evidence="15">
    <location>
        <begin position="514"/>
        <end position="567"/>
    </location>
</feature>
<keyword evidence="11" id="KW-0472">Membrane</keyword>
<dbReference type="PROSITE" id="PS51257">
    <property type="entry name" value="PROKAR_LIPOPROTEIN"/>
    <property type="match status" value="1"/>
</dbReference>
<evidence type="ECO:0000256" key="11">
    <source>
        <dbReference type="ARBA" id="ARBA00023136"/>
    </source>
</evidence>
<dbReference type="PANTHER" id="PTHR33619">
    <property type="entry name" value="POLYSACCHARIDE EXPORT PROTEIN GFCE-RELATED"/>
    <property type="match status" value="1"/>
</dbReference>
<feature type="domain" description="Soluble ligand binding" evidence="19">
    <location>
        <begin position="609"/>
        <end position="652"/>
    </location>
</feature>
<feature type="domain" description="Soluble ligand binding" evidence="19">
    <location>
        <begin position="430"/>
        <end position="455"/>
    </location>
</feature>
<dbReference type="InterPro" id="IPR054765">
    <property type="entry name" value="SLBB_dom"/>
</dbReference>
<comment type="caution">
    <text evidence="21">The sequence shown here is derived from an EMBL/GenBank/DDBJ whole genome shotgun (WGS) entry which is preliminary data.</text>
</comment>
<keyword evidence="12" id="KW-0564">Palmitate</keyword>
<protein>
    <recommendedName>
        <fullName evidence="22">Polysaccharide export protein</fullName>
    </recommendedName>
</protein>
<gene>
    <name evidence="21" type="ORF">ENJ61_07630</name>
</gene>
<evidence type="ECO:0000256" key="3">
    <source>
        <dbReference type="ARBA" id="ARBA00022448"/>
    </source>
</evidence>
<evidence type="ECO:0000259" key="20">
    <source>
        <dbReference type="Pfam" id="PF22461"/>
    </source>
</evidence>
<dbReference type="AlphaFoldDB" id="A0A7C5QFF0"/>
<organism evidence="21">
    <name type="scientific">Aquifex aeolicus</name>
    <dbReference type="NCBI Taxonomy" id="63363"/>
    <lineage>
        <taxon>Bacteria</taxon>
        <taxon>Pseudomonadati</taxon>
        <taxon>Aquificota</taxon>
        <taxon>Aquificia</taxon>
        <taxon>Aquificales</taxon>
        <taxon>Aquificaceae</taxon>
        <taxon>Aquifex</taxon>
    </lineage>
</organism>
<keyword evidence="13" id="KW-0998">Cell outer membrane</keyword>
<evidence type="ECO:0000256" key="12">
    <source>
        <dbReference type="ARBA" id="ARBA00023139"/>
    </source>
</evidence>
<dbReference type="Pfam" id="PF02563">
    <property type="entry name" value="Poly_export"/>
    <property type="match status" value="1"/>
</dbReference>
<keyword evidence="7 17" id="KW-0732">Signal</keyword>
<comment type="subcellular location">
    <subcellularLocation>
        <location evidence="1">Cell outer membrane</location>
        <topology evidence="1">Multi-pass membrane protein</topology>
    </subcellularLocation>
</comment>
<evidence type="ECO:0000256" key="1">
    <source>
        <dbReference type="ARBA" id="ARBA00004571"/>
    </source>
</evidence>
<proteinExistence type="inferred from homology"/>
<evidence type="ECO:0000256" key="5">
    <source>
        <dbReference type="ARBA" id="ARBA00022597"/>
    </source>
</evidence>
<reference evidence="21" key="1">
    <citation type="journal article" date="2020" name="mSystems">
        <title>Genome- and Community-Level Interaction Insights into Carbon Utilization and Element Cycling Functions of Hydrothermarchaeota in Hydrothermal Sediment.</title>
        <authorList>
            <person name="Zhou Z."/>
            <person name="Liu Y."/>
            <person name="Xu W."/>
            <person name="Pan J."/>
            <person name="Luo Z.H."/>
            <person name="Li M."/>
        </authorList>
    </citation>
    <scope>NUCLEOTIDE SEQUENCE [LARGE SCALE GENOMIC DNA]</scope>
    <source>
        <strain evidence="21">HyVt-501</strain>
    </source>
</reference>
<evidence type="ECO:0000259" key="18">
    <source>
        <dbReference type="Pfam" id="PF02563"/>
    </source>
</evidence>
<feature type="compositionally biased region" description="Acidic residues" evidence="16">
    <location>
        <begin position="485"/>
        <end position="499"/>
    </location>
</feature>
<dbReference type="PANTHER" id="PTHR33619:SF3">
    <property type="entry name" value="POLYSACCHARIDE EXPORT PROTEIN GFCE-RELATED"/>
    <property type="match status" value="1"/>
</dbReference>
<evidence type="ECO:0000256" key="16">
    <source>
        <dbReference type="SAM" id="MobiDB-lite"/>
    </source>
</evidence>
<evidence type="ECO:0000256" key="10">
    <source>
        <dbReference type="ARBA" id="ARBA00023114"/>
    </source>
</evidence>
<keyword evidence="10" id="KW-0626">Porin</keyword>
<feature type="domain" description="Soluble ligand binding" evidence="19">
    <location>
        <begin position="258"/>
        <end position="299"/>
    </location>
</feature>
<evidence type="ECO:0008006" key="22">
    <source>
        <dbReference type="Google" id="ProtNLM"/>
    </source>
</evidence>
<keyword evidence="14" id="KW-0449">Lipoprotein</keyword>
<keyword evidence="4" id="KW-1134">Transmembrane beta strand</keyword>
<evidence type="ECO:0000256" key="13">
    <source>
        <dbReference type="ARBA" id="ARBA00023237"/>
    </source>
</evidence>
<evidence type="ECO:0000256" key="9">
    <source>
        <dbReference type="ARBA" id="ARBA00023065"/>
    </source>
</evidence>
<keyword evidence="6" id="KW-0812">Transmembrane</keyword>
<dbReference type="EMBL" id="DRNB01000280">
    <property type="protein sequence ID" value="HHJ64761.1"/>
    <property type="molecule type" value="Genomic_DNA"/>
</dbReference>
<dbReference type="Gene3D" id="3.30.1950.10">
    <property type="entry name" value="wza like domain"/>
    <property type="match status" value="1"/>
</dbReference>
<dbReference type="Pfam" id="PF22461">
    <property type="entry name" value="SLBB_2"/>
    <property type="match status" value="1"/>
</dbReference>
<dbReference type="Pfam" id="PF10531">
    <property type="entry name" value="SLBB"/>
    <property type="match status" value="4"/>
</dbReference>
<feature type="chain" id="PRO_5028020153" description="Polysaccharide export protein" evidence="17">
    <location>
        <begin position="20"/>
        <end position="874"/>
    </location>
</feature>
<evidence type="ECO:0000256" key="14">
    <source>
        <dbReference type="ARBA" id="ARBA00023288"/>
    </source>
</evidence>
<dbReference type="Gene3D" id="3.10.560.10">
    <property type="entry name" value="Outer membrane lipoprotein wza domain like"/>
    <property type="match status" value="5"/>
</dbReference>
<keyword evidence="9" id="KW-0406">Ion transport</keyword>
<evidence type="ECO:0000256" key="4">
    <source>
        <dbReference type="ARBA" id="ARBA00022452"/>
    </source>
</evidence>
<evidence type="ECO:0000256" key="2">
    <source>
        <dbReference type="ARBA" id="ARBA00009450"/>
    </source>
</evidence>
<dbReference type="GO" id="GO:0015159">
    <property type="term" value="F:polysaccharide transmembrane transporter activity"/>
    <property type="evidence" value="ECO:0007669"/>
    <property type="project" value="InterPro"/>
</dbReference>
<evidence type="ECO:0000256" key="15">
    <source>
        <dbReference type="SAM" id="Coils"/>
    </source>
</evidence>
<accession>A0A7C5QFF0</accession>
<feature type="domain" description="SLBB" evidence="20">
    <location>
        <begin position="173"/>
        <end position="251"/>
    </location>
</feature>
<dbReference type="Proteomes" id="UP000885792">
    <property type="component" value="Unassembled WGS sequence"/>
</dbReference>